<keyword evidence="9" id="KW-0479">Metal-binding</keyword>
<evidence type="ECO:0000256" key="2">
    <source>
        <dbReference type="ARBA" id="ARBA00008224"/>
    </source>
</evidence>
<dbReference type="Gene3D" id="1.10.287.910">
    <property type="entry name" value="bacterial mercury transporter, merf"/>
    <property type="match status" value="1"/>
</dbReference>
<gene>
    <name evidence="16" type="primary">merT</name>
    <name evidence="16" type="ORF">N4264_15090</name>
</gene>
<evidence type="ECO:0000256" key="11">
    <source>
        <dbReference type="ARBA" id="ARBA00022989"/>
    </source>
</evidence>
<comment type="similarity">
    <text evidence="2">Belongs to the MerT family.</text>
</comment>
<keyword evidence="5" id="KW-0475">Mercuric resistance</keyword>
<keyword evidence="7" id="KW-0997">Cell inner membrane</keyword>
<evidence type="ECO:0000256" key="9">
    <source>
        <dbReference type="ARBA" id="ARBA00022723"/>
    </source>
</evidence>
<evidence type="ECO:0000256" key="3">
    <source>
        <dbReference type="ARBA" id="ARBA00017053"/>
    </source>
</evidence>
<evidence type="ECO:0000256" key="14">
    <source>
        <dbReference type="ARBA" id="ARBA00045720"/>
    </source>
</evidence>
<keyword evidence="4" id="KW-0813">Transport</keyword>
<dbReference type="EMBL" id="CP104694">
    <property type="protein sequence ID" value="UXI66076.1"/>
    <property type="molecule type" value="Genomic_DNA"/>
</dbReference>
<feature type="transmembrane region" description="Helical" evidence="15">
    <location>
        <begin position="53"/>
        <end position="70"/>
    </location>
</feature>
<evidence type="ECO:0000313" key="16">
    <source>
        <dbReference type="EMBL" id="UXI66076.1"/>
    </source>
</evidence>
<keyword evidence="12 15" id="KW-0472">Membrane</keyword>
<dbReference type="Pfam" id="PF02411">
    <property type="entry name" value="MerT"/>
    <property type="match status" value="1"/>
</dbReference>
<keyword evidence="17" id="KW-1185">Reference proteome</keyword>
<evidence type="ECO:0000256" key="1">
    <source>
        <dbReference type="ARBA" id="ARBA00004429"/>
    </source>
</evidence>
<evidence type="ECO:0000256" key="10">
    <source>
        <dbReference type="ARBA" id="ARBA00022914"/>
    </source>
</evidence>
<keyword evidence="11 15" id="KW-1133">Transmembrane helix</keyword>
<organism evidence="16 17">
    <name type="scientific">Tahibacter amnicola</name>
    <dbReference type="NCBI Taxonomy" id="2976241"/>
    <lineage>
        <taxon>Bacteria</taxon>
        <taxon>Pseudomonadati</taxon>
        <taxon>Pseudomonadota</taxon>
        <taxon>Gammaproteobacteria</taxon>
        <taxon>Lysobacterales</taxon>
        <taxon>Rhodanobacteraceae</taxon>
        <taxon>Tahibacter</taxon>
    </lineage>
</organism>
<evidence type="ECO:0000256" key="7">
    <source>
        <dbReference type="ARBA" id="ARBA00022519"/>
    </source>
</evidence>
<evidence type="ECO:0000256" key="8">
    <source>
        <dbReference type="ARBA" id="ARBA00022692"/>
    </source>
</evidence>
<evidence type="ECO:0000256" key="5">
    <source>
        <dbReference type="ARBA" id="ARBA00022466"/>
    </source>
</evidence>
<reference evidence="16" key="1">
    <citation type="submission" date="2022-09" db="EMBL/GenBank/DDBJ databases">
        <title>Tahibacter sp. nov., isolated from a fresh water.</title>
        <authorList>
            <person name="Baek J.H."/>
            <person name="Lee J.K."/>
            <person name="Kim J.M."/>
            <person name="Jeon C.O."/>
        </authorList>
    </citation>
    <scope>NUCLEOTIDE SEQUENCE</scope>
    <source>
        <strain evidence="16">W38</strain>
    </source>
</reference>
<evidence type="ECO:0000256" key="6">
    <source>
        <dbReference type="ARBA" id="ARBA00022475"/>
    </source>
</evidence>
<dbReference type="InterPro" id="IPR003457">
    <property type="entry name" value="Transprt_MerT"/>
</dbReference>
<feature type="transmembrane region" description="Helical" evidence="15">
    <location>
        <begin position="12"/>
        <end position="41"/>
    </location>
</feature>
<comment type="function">
    <text evidence="14">Involved in mercury resistance. Probably transfers a mercuric ion from the periplasmic Hg(2+)-binding protein MerP to the cytoplasmic mercuric reductase MerA.</text>
</comment>
<evidence type="ECO:0000313" key="17">
    <source>
        <dbReference type="Proteomes" id="UP001064632"/>
    </source>
</evidence>
<keyword evidence="6" id="KW-1003">Cell membrane</keyword>
<dbReference type="Proteomes" id="UP001064632">
    <property type="component" value="Chromosome"/>
</dbReference>
<name>A0ABY6B959_9GAMM</name>
<evidence type="ECO:0000256" key="13">
    <source>
        <dbReference type="ARBA" id="ARBA00030934"/>
    </source>
</evidence>
<feature type="transmembrane region" description="Helical" evidence="15">
    <location>
        <begin position="91"/>
        <end position="112"/>
    </location>
</feature>
<dbReference type="RefSeq" id="WP_261693062.1">
    <property type="nucleotide sequence ID" value="NZ_CP104694.1"/>
</dbReference>
<sequence length="116" mass="12414">MTQRGDGRGALAIGGVAALLASTCCLGPLVLVTLGVSGAWIGNLTTLEPYRPWFIAAALIALSLAWRRIFRPTQACAPGEICAAPRVRRGYKAFFWIVATLVVVAIGFPYAMPLFY</sequence>
<proteinExistence type="inferred from homology"/>
<accession>A0ABY6B959</accession>
<keyword evidence="8 15" id="KW-0812">Transmembrane</keyword>
<dbReference type="NCBIfam" id="NF010314">
    <property type="entry name" value="PRK13751.2"/>
    <property type="match status" value="1"/>
</dbReference>
<evidence type="ECO:0000256" key="15">
    <source>
        <dbReference type="SAM" id="Phobius"/>
    </source>
</evidence>
<evidence type="ECO:0000256" key="12">
    <source>
        <dbReference type="ARBA" id="ARBA00023136"/>
    </source>
</evidence>
<protein>
    <recommendedName>
        <fullName evidence="3">Mercuric transport protein MerT</fullName>
    </recommendedName>
    <alternativeName>
        <fullName evidence="13">Mercury ion transport protein</fullName>
    </alternativeName>
</protein>
<comment type="subcellular location">
    <subcellularLocation>
        <location evidence="1">Cell inner membrane</location>
        <topology evidence="1">Multi-pass membrane protein</topology>
    </subcellularLocation>
</comment>
<evidence type="ECO:0000256" key="4">
    <source>
        <dbReference type="ARBA" id="ARBA00022448"/>
    </source>
</evidence>
<keyword evidence="10" id="KW-0476">Mercury</keyword>